<keyword evidence="4" id="KW-1185">Reference proteome</keyword>
<dbReference type="PROSITE" id="PS50088">
    <property type="entry name" value="ANK_REPEAT"/>
    <property type="match status" value="2"/>
</dbReference>
<dbReference type="Pfam" id="PF12796">
    <property type="entry name" value="Ank_2"/>
    <property type="match status" value="2"/>
</dbReference>
<dbReference type="SUPFAM" id="SSF48403">
    <property type="entry name" value="Ankyrin repeat"/>
    <property type="match status" value="1"/>
</dbReference>
<dbReference type="Proteomes" id="UP001162164">
    <property type="component" value="Unassembled WGS sequence"/>
</dbReference>
<sequence length="464" mass="52993">MAHYYPDFSDDSDFTDDPEYDNFKAFKQKLENEKNKTQNSAQRVLTEEDQRKTLFNALSSGNIHAVIKTIEHGLNINSDVQGGWTPLLLAASFGNPELTSELLKRGADVNLRRDGCTPLMMACNCPKNTSPYKKSLEVIKQLVETGANVKAINRKRMTALMFASNNGNLEAVKYLLPLSDKDAEDNQKWTALFWAVNNNSIEIVNYLLQEGFTYSSLDIRNNSPLDIAKNNDFHAIIDLFPKEEPDVISSIIDSCSYTFEQIFEKLKPGERPKFFLDICNILCGVRSEAMIKPIADKDIGLFKFLSISDKELEGLGVKLPFQRKRILSGIHRFHKQPYHPKSLHVVPLNETYSNIDMAIQLLSAIKQITAMDACLTYIMKNYNGEDLSKADMEFISKNVETMKNTIRRCQMVTKNLKQKTILLDSQVKPVDQITKNSRRHRVPWRKLIFSCTVLSLIFVYRIIK</sequence>
<gene>
    <name evidence="3" type="ORF">NQ317_014060</name>
</gene>
<dbReference type="SMART" id="SM00248">
    <property type="entry name" value="ANK"/>
    <property type="match status" value="5"/>
</dbReference>
<evidence type="ECO:0000256" key="1">
    <source>
        <dbReference type="PROSITE-ProRule" id="PRU00023"/>
    </source>
</evidence>
<reference evidence="3" key="1">
    <citation type="journal article" date="2023" name="Insect Mol. Biol.">
        <title>Genome sequencing provides insights into the evolution of gene families encoding plant cell wall-degrading enzymes in longhorned beetles.</title>
        <authorList>
            <person name="Shin N.R."/>
            <person name="Okamura Y."/>
            <person name="Kirsch R."/>
            <person name="Pauchet Y."/>
        </authorList>
    </citation>
    <scope>NUCLEOTIDE SEQUENCE</scope>
    <source>
        <strain evidence="3">MMC_N1</strain>
    </source>
</reference>
<evidence type="ECO:0000256" key="2">
    <source>
        <dbReference type="SAM" id="Coils"/>
    </source>
</evidence>
<feature type="repeat" description="ANK" evidence="1">
    <location>
        <begin position="82"/>
        <end position="114"/>
    </location>
</feature>
<dbReference type="InterPro" id="IPR002110">
    <property type="entry name" value="Ankyrin_rpt"/>
</dbReference>
<evidence type="ECO:0000313" key="3">
    <source>
        <dbReference type="EMBL" id="KAJ8970952.1"/>
    </source>
</evidence>
<dbReference type="Gene3D" id="1.25.40.20">
    <property type="entry name" value="Ankyrin repeat-containing domain"/>
    <property type="match status" value="2"/>
</dbReference>
<proteinExistence type="predicted"/>
<dbReference type="PANTHER" id="PTHR24157:SF3">
    <property type="entry name" value="ANKYRIN REPEAT, SAM AND BASIC LEUCINE ZIPPER DOMAIN-CONTAINING PROTEIN 1"/>
    <property type="match status" value="1"/>
</dbReference>
<dbReference type="InterPro" id="IPR013761">
    <property type="entry name" value="SAM/pointed_sf"/>
</dbReference>
<dbReference type="InterPro" id="IPR036770">
    <property type="entry name" value="Ankyrin_rpt-contain_sf"/>
</dbReference>
<protein>
    <submittedName>
        <fullName evidence="3">Uncharacterized protein</fullName>
    </submittedName>
</protein>
<comment type="caution">
    <text evidence="3">The sequence shown here is derived from an EMBL/GenBank/DDBJ whole genome shotgun (WGS) entry which is preliminary data.</text>
</comment>
<organism evidence="3 4">
    <name type="scientific">Molorchus minor</name>
    <dbReference type="NCBI Taxonomy" id="1323400"/>
    <lineage>
        <taxon>Eukaryota</taxon>
        <taxon>Metazoa</taxon>
        <taxon>Ecdysozoa</taxon>
        <taxon>Arthropoda</taxon>
        <taxon>Hexapoda</taxon>
        <taxon>Insecta</taxon>
        <taxon>Pterygota</taxon>
        <taxon>Neoptera</taxon>
        <taxon>Endopterygota</taxon>
        <taxon>Coleoptera</taxon>
        <taxon>Polyphaga</taxon>
        <taxon>Cucujiformia</taxon>
        <taxon>Chrysomeloidea</taxon>
        <taxon>Cerambycidae</taxon>
        <taxon>Lamiinae</taxon>
        <taxon>Monochamini</taxon>
        <taxon>Molorchus</taxon>
    </lineage>
</organism>
<keyword evidence="1" id="KW-0040">ANK repeat</keyword>
<name>A0ABQ9J1I4_9CUCU</name>
<dbReference type="SUPFAM" id="SSF47769">
    <property type="entry name" value="SAM/Pointed domain"/>
    <property type="match status" value="1"/>
</dbReference>
<dbReference type="PANTHER" id="PTHR24157">
    <property type="entry name" value="ANKYRIN REPEAT, SAM AND BASIC LEUCINE ZIPPER DOMAIN-CONTAINING PROTEIN 1"/>
    <property type="match status" value="1"/>
</dbReference>
<dbReference type="PROSITE" id="PS50297">
    <property type="entry name" value="ANK_REP_REGION"/>
    <property type="match status" value="1"/>
</dbReference>
<accession>A0ABQ9J1I4</accession>
<evidence type="ECO:0000313" key="4">
    <source>
        <dbReference type="Proteomes" id="UP001162164"/>
    </source>
</evidence>
<feature type="coiled-coil region" evidence="2">
    <location>
        <begin position="20"/>
        <end position="47"/>
    </location>
</feature>
<dbReference type="EMBL" id="JAPWTJ010001551">
    <property type="protein sequence ID" value="KAJ8970952.1"/>
    <property type="molecule type" value="Genomic_DNA"/>
</dbReference>
<feature type="repeat" description="ANK" evidence="1">
    <location>
        <begin position="114"/>
        <end position="154"/>
    </location>
</feature>
<keyword evidence="2" id="KW-0175">Coiled coil</keyword>